<dbReference type="PANTHER" id="PTHR43674">
    <property type="entry name" value="NITRILASE C965.09-RELATED"/>
    <property type="match status" value="1"/>
</dbReference>
<dbReference type="InterPro" id="IPR036526">
    <property type="entry name" value="C-N_Hydrolase_sf"/>
</dbReference>
<comment type="caution">
    <text evidence="3">The sequence shown here is derived from an EMBL/GenBank/DDBJ whole genome shotgun (WGS) entry which is preliminary data.</text>
</comment>
<evidence type="ECO:0000256" key="1">
    <source>
        <dbReference type="ARBA" id="ARBA00022801"/>
    </source>
</evidence>
<dbReference type="AlphaFoldDB" id="A0A4Q7ZCX6"/>
<dbReference type="RefSeq" id="WP_130411082.1">
    <property type="nucleotide sequence ID" value="NZ_SHKX01000010.1"/>
</dbReference>
<dbReference type="EMBL" id="SHKX01000010">
    <property type="protein sequence ID" value="RZU47873.1"/>
    <property type="molecule type" value="Genomic_DNA"/>
</dbReference>
<dbReference type="CDD" id="cd07197">
    <property type="entry name" value="nitrilase"/>
    <property type="match status" value="1"/>
</dbReference>
<dbReference type="GO" id="GO:0016811">
    <property type="term" value="F:hydrolase activity, acting on carbon-nitrogen (but not peptide) bonds, in linear amides"/>
    <property type="evidence" value="ECO:0007669"/>
    <property type="project" value="TreeGrafter"/>
</dbReference>
<proteinExistence type="predicted"/>
<evidence type="ECO:0000313" key="4">
    <source>
        <dbReference type="Proteomes" id="UP000292423"/>
    </source>
</evidence>
<dbReference type="InterPro" id="IPR050345">
    <property type="entry name" value="Aliph_Amidase/BUP"/>
</dbReference>
<accession>A0A4Q7ZCX6</accession>
<sequence>MTAACSLTVALAQYPARYNDVPGALGWLEGLLEQHRDEADLVLLPEAAFTGYVSPQGDFDLSPFAEPLDGFTARACANIARRYQVALGVPLIERDGHRCYNSLLLFNRDGERLGHWRKRHPWMPETWATPGNLGTPMVELDGIRITAALCFDLHFIADEAADVLSAADLLLFPSAWVEEEDSRPVRLRDLAEQFQLAIANANWGAGRPRVPGQGHSMILGSDGDELAATPPHSAAAWCQATLTFPPRSGDTP</sequence>
<name>A0A4Q7ZCX6_9GAMM</name>
<dbReference type="PANTHER" id="PTHR43674:SF16">
    <property type="entry name" value="CARBON-NITROGEN FAMILY, PUTATIVE (AFU_ORTHOLOGUE AFUA_5G02350)-RELATED"/>
    <property type="match status" value="1"/>
</dbReference>
<evidence type="ECO:0000259" key="2">
    <source>
        <dbReference type="PROSITE" id="PS50263"/>
    </source>
</evidence>
<gene>
    <name evidence="3" type="ORF">EV700_0840</name>
</gene>
<feature type="domain" description="CN hydrolase" evidence="2">
    <location>
        <begin position="7"/>
        <end position="244"/>
    </location>
</feature>
<dbReference type="PROSITE" id="PS50263">
    <property type="entry name" value="CN_HYDROLASE"/>
    <property type="match status" value="1"/>
</dbReference>
<keyword evidence="1 3" id="KW-0378">Hydrolase</keyword>
<organism evidence="3 4">
    <name type="scientific">Fluviicoccus keumensis</name>
    <dbReference type="NCBI Taxonomy" id="1435465"/>
    <lineage>
        <taxon>Bacteria</taxon>
        <taxon>Pseudomonadati</taxon>
        <taxon>Pseudomonadota</taxon>
        <taxon>Gammaproteobacteria</taxon>
        <taxon>Moraxellales</taxon>
        <taxon>Moraxellaceae</taxon>
        <taxon>Fluviicoccus</taxon>
    </lineage>
</organism>
<dbReference type="Gene3D" id="3.60.110.10">
    <property type="entry name" value="Carbon-nitrogen hydrolase"/>
    <property type="match status" value="1"/>
</dbReference>
<dbReference type="OrthoDB" id="9803803at2"/>
<dbReference type="InterPro" id="IPR003010">
    <property type="entry name" value="C-N_Hydrolase"/>
</dbReference>
<keyword evidence="4" id="KW-1185">Reference proteome</keyword>
<protein>
    <submittedName>
        <fullName evidence="3">Putative amidohydrolase</fullName>
    </submittedName>
</protein>
<dbReference type="Proteomes" id="UP000292423">
    <property type="component" value="Unassembled WGS sequence"/>
</dbReference>
<dbReference type="Pfam" id="PF00795">
    <property type="entry name" value="CN_hydrolase"/>
    <property type="match status" value="1"/>
</dbReference>
<dbReference type="SUPFAM" id="SSF56317">
    <property type="entry name" value="Carbon-nitrogen hydrolase"/>
    <property type="match status" value="1"/>
</dbReference>
<reference evidence="3 4" key="1">
    <citation type="submission" date="2019-02" db="EMBL/GenBank/DDBJ databases">
        <title>Genomic Encyclopedia of Type Strains, Phase IV (KMG-IV): sequencing the most valuable type-strain genomes for metagenomic binning, comparative biology and taxonomic classification.</title>
        <authorList>
            <person name="Goeker M."/>
        </authorList>
    </citation>
    <scope>NUCLEOTIDE SEQUENCE [LARGE SCALE GENOMIC DNA]</scope>
    <source>
        <strain evidence="3 4">DSM 105135</strain>
    </source>
</reference>
<evidence type="ECO:0000313" key="3">
    <source>
        <dbReference type="EMBL" id="RZU47873.1"/>
    </source>
</evidence>